<dbReference type="GO" id="GO:0003723">
    <property type="term" value="F:RNA binding"/>
    <property type="evidence" value="ECO:0007669"/>
    <property type="project" value="TreeGrafter"/>
</dbReference>
<dbReference type="FunFam" id="2.40.30.10:FF:000351">
    <property type="entry name" value="Ribosomal protein L3"/>
    <property type="match status" value="1"/>
</dbReference>
<accession>A0A401SNW6</accession>
<dbReference type="Proteomes" id="UP000287033">
    <property type="component" value="Unassembled WGS sequence"/>
</dbReference>
<dbReference type="STRING" id="137246.A0A401SNW6"/>
<dbReference type="InterPro" id="IPR000597">
    <property type="entry name" value="Ribosomal_uL3"/>
</dbReference>
<keyword evidence="3" id="KW-0687">Ribonucleoprotein</keyword>
<sequence>MHVSVLQELVQPKKKAFTKYCKKWQNDDGKKQLEKDFNSMKKYCQDEMIDAIGVTKSHGFKGFTSRWHTKKLPRKTHKGLHKVACIGAWHLDSVVFSVAHAGQKGYHHRTEINKTTYRIGPGDQTKDGNLVKNNAATEYDLTDKSINPVEEFRHYGEVTNDFVMMKDCVVGTKRHVLTLHKPLVQKMCCGEDRPEVY</sequence>
<dbReference type="InterPro" id="IPR009000">
    <property type="entry name" value="Transl_B-barrel_sf"/>
</dbReference>
<comment type="caution">
    <text evidence="4">The sequence shown here is derived from an EMBL/GenBank/DDBJ whole genome shotgun (WGS) entry which is preliminary data.</text>
</comment>
<keyword evidence="2" id="KW-0689">Ribosomal protein</keyword>
<protein>
    <submittedName>
        <fullName evidence="4">Uncharacterized protein</fullName>
    </submittedName>
</protein>
<evidence type="ECO:0000313" key="5">
    <source>
        <dbReference type="Proteomes" id="UP000287033"/>
    </source>
</evidence>
<dbReference type="GO" id="GO:0022625">
    <property type="term" value="C:cytosolic large ribosomal subunit"/>
    <property type="evidence" value="ECO:0007669"/>
    <property type="project" value="TreeGrafter"/>
</dbReference>
<evidence type="ECO:0000256" key="2">
    <source>
        <dbReference type="ARBA" id="ARBA00022980"/>
    </source>
</evidence>
<dbReference type="EMBL" id="BEZZ01000412">
    <property type="protein sequence ID" value="GCC32095.1"/>
    <property type="molecule type" value="Genomic_DNA"/>
</dbReference>
<name>A0A401SNW6_CHIPU</name>
<gene>
    <name evidence="4" type="ORF">chiPu_0010555</name>
</gene>
<reference evidence="4 5" key="1">
    <citation type="journal article" date="2018" name="Nat. Ecol. Evol.">
        <title>Shark genomes provide insights into elasmobranch evolution and the origin of vertebrates.</title>
        <authorList>
            <person name="Hara Y"/>
            <person name="Yamaguchi K"/>
            <person name="Onimaru K"/>
            <person name="Kadota M"/>
            <person name="Koyanagi M"/>
            <person name="Keeley SD"/>
            <person name="Tatsumi K"/>
            <person name="Tanaka K"/>
            <person name="Motone F"/>
            <person name="Kageyama Y"/>
            <person name="Nozu R"/>
            <person name="Adachi N"/>
            <person name="Nishimura O"/>
            <person name="Nakagawa R"/>
            <person name="Tanegashima C"/>
            <person name="Kiyatake I"/>
            <person name="Matsumoto R"/>
            <person name="Murakumo K"/>
            <person name="Nishida K"/>
            <person name="Terakita A"/>
            <person name="Kuratani S"/>
            <person name="Sato K"/>
            <person name="Hyodo S Kuraku.S."/>
        </authorList>
    </citation>
    <scope>NUCLEOTIDE SEQUENCE [LARGE SCALE GENOMIC DNA]</scope>
</reference>
<proteinExistence type="inferred from homology"/>
<dbReference type="InterPro" id="IPR045077">
    <property type="entry name" value="L3_arc_euk"/>
</dbReference>
<dbReference type="OrthoDB" id="1611972at2759"/>
<comment type="similarity">
    <text evidence="1">Belongs to the universal ribosomal protein uL3 family.</text>
</comment>
<organism evidence="4 5">
    <name type="scientific">Chiloscyllium punctatum</name>
    <name type="common">Brownbanded bambooshark</name>
    <name type="synonym">Hemiscyllium punctatum</name>
    <dbReference type="NCBI Taxonomy" id="137246"/>
    <lineage>
        <taxon>Eukaryota</taxon>
        <taxon>Metazoa</taxon>
        <taxon>Chordata</taxon>
        <taxon>Craniata</taxon>
        <taxon>Vertebrata</taxon>
        <taxon>Chondrichthyes</taxon>
        <taxon>Elasmobranchii</taxon>
        <taxon>Galeomorphii</taxon>
        <taxon>Galeoidea</taxon>
        <taxon>Orectolobiformes</taxon>
        <taxon>Hemiscylliidae</taxon>
        <taxon>Chiloscyllium</taxon>
    </lineage>
</organism>
<dbReference type="Pfam" id="PF00297">
    <property type="entry name" value="Ribosomal_L3"/>
    <property type="match status" value="1"/>
</dbReference>
<dbReference type="PANTHER" id="PTHR11363">
    <property type="entry name" value="60S RIBOSOMAL PROTEIN L3-RELATED"/>
    <property type="match status" value="1"/>
</dbReference>
<evidence type="ECO:0000256" key="1">
    <source>
        <dbReference type="ARBA" id="ARBA00006540"/>
    </source>
</evidence>
<evidence type="ECO:0000313" key="4">
    <source>
        <dbReference type="EMBL" id="GCC32095.1"/>
    </source>
</evidence>
<dbReference type="Gene3D" id="3.30.1430.10">
    <property type="match status" value="1"/>
</dbReference>
<dbReference type="Gene3D" id="2.40.30.10">
    <property type="entry name" value="Translation factors"/>
    <property type="match status" value="1"/>
</dbReference>
<dbReference type="AlphaFoldDB" id="A0A401SNW6"/>
<dbReference type="SUPFAM" id="SSF50447">
    <property type="entry name" value="Translation proteins"/>
    <property type="match status" value="1"/>
</dbReference>
<evidence type="ECO:0000256" key="3">
    <source>
        <dbReference type="ARBA" id="ARBA00023274"/>
    </source>
</evidence>
<dbReference type="PANTHER" id="PTHR11363:SF5">
    <property type="entry name" value="LARGE RIBOSOMAL SUBUNIT PROTEIN UL3"/>
    <property type="match status" value="1"/>
</dbReference>
<keyword evidence="5" id="KW-1185">Reference proteome</keyword>
<dbReference type="GO" id="GO:0003735">
    <property type="term" value="F:structural constituent of ribosome"/>
    <property type="evidence" value="ECO:0007669"/>
    <property type="project" value="InterPro"/>
</dbReference>
<dbReference type="GO" id="GO:0006412">
    <property type="term" value="P:translation"/>
    <property type="evidence" value="ECO:0007669"/>
    <property type="project" value="InterPro"/>
</dbReference>